<feature type="transmembrane region" description="Helical" evidence="1">
    <location>
        <begin position="301"/>
        <end position="330"/>
    </location>
</feature>
<feature type="transmembrane region" description="Helical" evidence="1">
    <location>
        <begin position="272"/>
        <end position="294"/>
    </location>
</feature>
<keyword evidence="1" id="KW-0812">Transmembrane</keyword>
<feature type="transmembrane region" description="Helical" evidence="1">
    <location>
        <begin position="6"/>
        <end position="27"/>
    </location>
</feature>
<reference evidence="2" key="1">
    <citation type="submission" date="2020-10" db="EMBL/GenBank/DDBJ databases">
        <authorList>
            <person name="Gilroy R."/>
        </authorList>
    </citation>
    <scope>NUCLEOTIDE SEQUENCE</scope>
    <source>
        <strain evidence="2">ChiSjej4B22-8148</strain>
    </source>
</reference>
<feature type="transmembrane region" description="Helical" evidence="1">
    <location>
        <begin position="380"/>
        <end position="401"/>
    </location>
</feature>
<feature type="transmembrane region" description="Helical" evidence="1">
    <location>
        <begin position="39"/>
        <end position="60"/>
    </location>
</feature>
<feature type="transmembrane region" description="Helical" evidence="1">
    <location>
        <begin position="66"/>
        <end position="88"/>
    </location>
</feature>
<dbReference type="AlphaFoldDB" id="A0A9D1D9D8"/>
<comment type="caution">
    <text evidence="2">The sequence shown here is derived from an EMBL/GenBank/DDBJ whole genome shotgun (WGS) entry which is preliminary data.</text>
</comment>
<dbReference type="InterPro" id="IPR010540">
    <property type="entry name" value="CmpB_TMEM229"/>
</dbReference>
<evidence type="ECO:0000256" key="1">
    <source>
        <dbReference type="SAM" id="Phobius"/>
    </source>
</evidence>
<keyword evidence="1" id="KW-1133">Transmembrane helix</keyword>
<accession>A0A9D1D9D8</accession>
<proteinExistence type="predicted"/>
<evidence type="ECO:0000313" key="3">
    <source>
        <dbReference type="Proteomes" id="UP000886757"/>
    </source>
</evidence>
<sequence length="452" mass="52050">MGNTYYELAWIFFFYSFLGWCTGVAVGAVKRKTFANRGLLNLPLCPAYGITAVSFSVFLFELRDNVFFLFLGGMVISAFWIIVTGFVLERIFRKKWWDFSQYRFQFEGYLTVGLLLICGAAAVAVMRFLNPVFLRLLHLLPTSIGRIALAALFGALLLDLFIVIAVTLRWRKYLERLEGVTQNMQMVSEKVGNAITRMVRRRLERSYPDLKTEMILKARAARKPVEKVRFAQGCCFYKLAWLFFIGALLGDLVETVFCRITMGYWMSRSSLVYGPFSIIWGFACALLTVFLYRYRERNDRYIFFMGTILGGAYEYICSVIGELVFGAIFWDYSGIPFNLGGRINLLYCFFWGIAAVIWLKGVYPFLSRLIEKIPKKVGPVITWLMVILMSANMAISGLAFMRYSDRTKGDEPDNALEVFLDEHFPDERIEKVYPKAKVVEPEKPLRQEGLQE</sequence>
<dbReference type="Pfam" id="PF06541">
    <property type="entry name" value="ABC_trans_CmpB"/>
    <property type="match status" value="2"/>
</dbReference>
<feature type="transmembrane region" description="Helical" evidence="1">
    <location>
        <begin position="149"/>
        <end position="168"/>
    </location>
</feature>
<name>A0A9D1D9D8_9FIRM</name>
<dbReference type="EMBL" id="DVGK01000084">
    <property type="protein sequence ID" value="HIR13771.1"/>
    <property type="molecule type" value="Genomic_DNA"/>
</dbReference>
<protein>
    <submittedName>
        <fullName evidence="2">ABC transporter permease</fullName>
    </submittedName>
</protein>
<dbReference type="Proteomes" id="UP000886757">
    <property type="component" value="Unassembled WGS sequence"/>
</dbReference>
<reference evidence="2" key="2">
    <citation type="journal article" date="2021" name="PeerJ">
        <title>Extensive microbial diversity within the chicken gut microbiome revealed by metagenomics and culture.</title>
        <authorList>
            <person name="Gilroy R."/>
            <person name="Ravi A."/>
            <person name="Getino M."/>
            <person name="Pursley I."/>
            <person name="Horton D.L."/>
            <person name="Alikhan N.F."/>
            <person name="Baker D."/>
            <person name="Gharbi K."/>
            <person name="Hall N."/>
            <person name="Watson M."/>
            <person name="Adriaenssens E.M."/>
            <person name="Foster-Nyarko E."/>
            <person name="Jarju S."/>
            <person name="Secka A."/>
            <person name="Antonio M."/>
            <person name="Oren A."/>
            <person name="Chaudhuri R.R."/>
            <person name="La Ragione R."/>
            <person name="Hildebrand F."/>
            <person name="Pallen M.J."/>
        </authorList>
    </citation>
    <scope>NUCLEOTIDE SEQUENCE</scope>
    <source>
        <strain evidence="2">ChiSjej4B22-8148</strain>
    </source>
</reference>
<feature type="transmembrane region" description="Helical" evidence="1">
    <location>
        <begin position="342"/>
        <end position="359"/>
    </location>
</feature>
<organism evidence="2 3">
    <name type="scientific">Candidatus Choladousia intestinavium</name>
    <dbReference type="NCBI Taxonomy" id="2840727"/>
    <lineage>
        <taxon>Bacteria</taxon>
        <taxon>Bacillati</taxon>
        <taxon>Bacillota</taxon>
        <taxon>Clostridia</taxon>
        <taxon>Lachnospirales</taxon>
        <taxon>Lachnospiraceae</taxon>
        <taxon>Lachnospiraceae incertae sedis</taxon>
        <taxon>Candidatus Choladousia</taxon>
    </lineage>
</organism>
<feature type="transmembrane region" description="Helical" evidence="1">
    <location>
        <begin position="109"/>
        <end position="129"/>
    </location>
</feature>
<keyword evidence="1" id="KW-0472">Membrane</keyword>
<gene>
    <name evidence="2" type="ORF">IAB31_07595</name>
</gene>
<feature type="transmembrane region" description="Helical" evidence="1">
    <location>
        <begin position="239"/>
        <end position="266"/>
    </location>
</feature>
<evidence type="ECO:0000313" key="2">
    <source>
        <dbReference type="EMBL" id="HIR13771.1"/>
    </source>
</evidence>